<dbReference type="EMBL" id="FUZA01000001">
    <property type="protein sequence ID" value="SKB57246.1"/>
    <property type="molecule type" value="Genomic_DNA"/>
</dbReference>
<feature type="transmembrane region" description="Helical" evidence="1">
    <location>
        <begin position="20"/>
        <end position="52"/>
    </location>
</feature>
<dbReference type="AlphaFoldDB" id="A0A1T5CD23"/>
<keyword evidence="3" id="KW-1185">Reference proteome</keyword>
<name>A0A1T5CD23_9BACT</name>
<evidence type="ECO:0000313" key="2">
    <source>
        <dbReference type="EMBL" id="SKB57246.1"/>
    </source>
</evidence>
<dbReference type="Proteomes" id="UP000190897">
    <property type="component" value="Unassembled WGS sequence"/>
</dbReference>
<dbReference type="OrthoDB" id="965680at2"/>
<reference evidence="3" key="1">
    <citation type="submission" date="2017-02" db="EMBL/GenBank/DDBJ databases">
        <authorList>
            <person name="Varghese N."/>
            <person name="Submissions S."/>
        </authorList>
    </citation>
    <scope>NUCLEOTIDE SEQUENCE [LARGE SCALE GENOMIC DNA]</scope>
    <source>
        <strain evidence="3">DSM 22270</strain>
    </source>
</reference>
<gene>
    <name evidence="2" type="ORF">SAMN05660293_01112</name>
</gene>
<protein>
    <submittedName>
        <fullName evidence="2">Uncharacterized protein</fullName>
    </submittedName>
</protein>
<proteinExistence type="predicted"/>
<sequence>MSDTTHNESSSLSSGVYVAAFIILFLLLAVLADLFTFILGTIGLVVTFAAFYKDNSHHGDDHH</sequence>
<accession>A0A1T5CD23</accession>
<keyword evidence="1" id="KW-1133">Transmembrane helix</keyword>
<keyword evidence="1" id="KW-0472">Membrane</keyword>
<keyword evidence="1" id="KW-0812">Transmembrane</keyword>
<organism evidence="2 3">
    <name type="scientific">Dyadobacter psychrophilus</name>
    <dbReference type="NCBI Taxonomy" id="651661"/>
    <lineage>
        <taxon>Bacteria</taxon>
        <taxon>Pseudomonadati</taxon>
        <taxon>Bacteroidota</taxon>
        <taxon>Cytophagia</taxon>
        <taxon>Cytophagales</taxon>
        <taxon>Spirosomataceae</taxon>
        <taxon>Dyadobacter</taxon>
    </lineage>
</organism>
<evidence type="ECO:0000313" key="3">
    <source>
        <dbReference type="Proteomes" id="UP000190897"/>
    </source>
</evidence>
<dbReference type="RefSeq" id="WP_082213612.1">
    <property type="nucleotide sequence ID" value="NZ_FUZA01000001.1"/>
</dbReference>
<evidence type="ECO:0000256" key="1">
    <source>
        <dbReference type="SAM" id="Phobius"/>
    </source>
</evidence>